<feature type="transmembrane region" description="Helical" evidence="1">
    <location>
        <begin position="106"/>
        <end position="130"/>
    </location>
</feature>
<dbReference type="InterPro" id="IPR018677">
    <property type="entry name" value="DUF2157"/>
</dbReference>
<dbReference type="OrthoDB" id="327621at2"/>
<evidence type="ECO:0000313" key="4">
    <source>
        <dbReference type="Proteomes" id="UP000464013"/>
    </source>
</evidence>
<feature type="transmembrane region" description="Helical" evidence="1">
    <location>
        <begin position="45"/>
        <end position="66"/>
    </location>
</feature>
<dbReference type="RefSeq" id="WP_159549309.1">
    <property type="nucleotide sequence ID" value="NZ_CP035042.1"/>
</dbReference>
<keyword evidence="1" id="KW-1133">Transmembrane helix</keyword>
<keyword evidence="1" id="KW-0472">Membrane</keyword>
<evidence type="ECO:0000259" key="2">
    <source>
        <dbReference type="Pfam" id="PF09925"/>
    </source>
</evidence>
<evidence type="ECO:0000313" key="3">
    <source>
        <dbReference type="EMBL" id="QHC48926.1"/>
    </source>
</evidence>
<dbReference type="EMBL" id="CP035042">
    <property type="protein sequence ID" value="QHC48926.1"/>
    <property type="molecule type" value="Genomic_DNA"/>
</dbReference>
<keyword evidence="1" id="KW-0812">Transmembrane</keyword>
<gene>
    <name evidence="3" type="ORF">EKK97_03935</name>
</gene>
<evidence type="ECO:0000256" key="1">
    <source>
        <dbReference type="SAM" id="Phobius"/>
    </source>
</evidence>
<proteinExistence type="predicted"/>
<feature type="transmembrane region" description="Helical" evidence="1">
    <location>
        <begin position="221"/>
        <end position="243"/>
    </location>
</feature>
<feature type="transmembrane region" description="Helical" evidence="1">
    <location>
        <begin position="72"/>
        <end position="94"/>
    </location>
</feature>
<keyword evidence="4" id="KW-1185">Reference proteome</keyword>
<feature type="transmembrane region" description="Helical" evidence="1">
    <location>
        <begin position="249"/>
        <end position="267"/>
    </location>
</feature>
<sequence length="332" mass="36604">MASIRRELVGLIDQDAIPREQVMRAVALSGLHPTGRAWSVFLDRLLLWLGTLALTCGLLFLVAYNWTEMGRWLRFGLVQAALLAAIGVHWWAAGRGGADDGVKAAIVARVALMSASLLLGVLLALFGQVYQTGADPWQLFFFWAVLMLPWTLVARFDALWVLWLGLFNLSLVLYFRTWGGAFGALFASDTAALWGLFALNTVALVLWELGARRWQWLSAGWATCLLALGSGIPLTLLVIVFIFDERTGFSPAVLIYPFWLAALYAIYRHWRPDLFMLAGGCLSVIAVVTLFLARHLLWQAEAGGFLLLAVVVLALGAAAVVWLKRLQVEMSA</sequence>
<name>A0A6I6SJY0_9GAMM</name>
<dbReference type="Pfam" id="PF09925">
    <property type="entry name" value="DUF2157"/>
    <property type="match status" value="1"/>
</dbReference>
<feature type="transmembrane region" description="Helical" evidence="1">
    <location>
        <begin position="274"/>
        <end position="293"/>
    </location>
</feature>
<organism evidence="3 4">
    <name type="scientific">Billgrantia tianxiuensis</name>
    <dbReference type="NCBI Taxonomy" id="2497861"/>
    <lineage>
        <taxon>Bacteria</taxon>
        <taxon>Pseudomonadati</taxon>
        <taxon>Pseudomonadota</taxon>
        <taxon>Gammaproteobacteria</taxon>
        <taxon>Oceanospirillales</taxon>
        <taxon>Halomonadaceae</taxon>
        <taxon>Billgrantia</taxon>
    </lineage>
</organism>
<dbReference type="Proteomes" id="UP000464013">
    <property type="component" value="Chromosome"/>
</dbReference>
<protein>
    <submittedName>
        <fullName evidence="3">DUF2157 domain-containing protein</fullName>
    </submittedName>
</protein>
<feature type="transmembrane region" description="Helical" evidence="1">
    <location>
        <begin position="305"/>
        <end position="323"/>
    </location>
</feature>
<feature type="transmembrane region" description="Helical" evidence="1">
    <location>
        <begin position="191"/>
        <end position="209"/>
    </location>
</feature>
<dbReference type="AlphaFoldDB" id="A0A6I6SJY0"/>
<dbReference type="KEGG" id="htx:EKK97_03935"/>
<feature type="transmembrane region" description="Helical" evidence="1">
    <location>
        <begin position="136"/>
        <end position="153"/>
    </location>
</feature>
<reference evidence="3 4" key="1">
    <citation type="submission" date="2019-01" db="EMBL/GenBank/DDBJ databases">
        <title>Complete genome of a denitifying bacterium Halomons sp. BC-M4-5.</title>
        <authorList>
            <person name="Wang L."/>
            <person name="Shao Z."/>
        </authorList>
    </citation>
    <scope>NUCLEOTIDE SEQUENCE [LARGE SCALE GENOMIC DNA]</scope>
    <source>
        <strain evidence="3 4">BC-M4-5</strain>
    </source>
</reference>
<feature type="domain" description="DUF2157" evidence="2">
    <location>
        <begin position="12"/>
        <end position="160"/>
    </location>
</feature>
<feature type="transmembrane region" description="Helical" evidence="1">
    <location>
        <begin position="160"/>
        <end position="179"/>
    </location>
</feature>
<accession>A0A6I6SJY0</accession>